<dbReference type="Gene3D" id="1.10.260.40">
    <property type="entry name" value="lambda repressor-like DNA-binding domains"/>
    <property type="match status" value="1"/>
</dbReference>
<dbReference type="SUPFAM" id="SSF48452">
    <property type="entry name" value="TPR-like"/>
    <property type="match status" value="1"/>
</dbReference>
<keyword evidence="3" id="KW-1185">Reference proteome</keyword>
<dbReference type="PROSITE" id="PS50943">
    <property type="entry name" value="HTH_CROC1"/>
    <property type="match status" value="1"/>
</dbReference>
<reference evidence="2 3" key="1">
    <citation type="submission" date="2023-07" db="EMBL/GenBank/DDBJ databases">
        <title>Genomic Encyclopedia of Type Strains, Phase IV (KMG-IV): sequencing the most valuable type-strain genomes for metagenomic binning, comparative biology and taxonomic classification.</title>
        <authorList>
            <person name="Goeker M."/>
        </authorList>
    </citation>
    <scope>NUCLEOTIDE SEQUENCE [LARGE SCALE GENOMIC DNA]</scope>
    <source>
        <strain evidence="2 3">DSM 16460</strain>
    </source>
</reference>
<dbReference type="EMBL" id="JAUSTQ010000004">
    <property type="protein sequence ID" value="MDQ0159260.1"/>
    <property type="molecule type" value="Genomic_DNA"/>
</dbReference>
<dbReference type="InterPro" id="IPR011990">
    <property type="entry name" value="TPR-like_helical_dom_sf"/>
</dbReference>
<gene>
    <name evidence="2" type="ORF">J2S77_001224</name>
</gene>
<dbReference type="CDD" id="cd00093">
    <property type="entry name" value="HTH_XRE"/>
    <property type="match status" value="1"/>
</dbReference>
<evidence type="ECO:0000259" key="1">
    <source>
        <dbReference type="PROSITE" id="PS50943"/>
    </source>
</evidence>
<dbReference type="InterPro" id="IPR053163">
    <property type="entry name" value="HTH-type_regulator_Rgg"/>
</dbReference>
<dbReference type="SUPFAM" id="SSF47413">
    <property type="entry name" value="lambda repressor-like DNA-binding domains"/>
    <property type="match status" value="1"/>
</dbReference>
<accession>A0ABT9VEG8</accession>
<name>A0ABT9VEG8_9BACI</name>
<protein>
    <submittedName>
        <fullName evidence="2">Transcriptional regulator with XRE-family HTH domain</fullName>
    </submittedName>
</protein>
<sequence length="411" mass="49056">MSSFIQYHRTNQGLSQRDLTDGICSISYLSKIENDTIEPSQDLFNMLCERLGVSLESFNKMTNHAIEDEIMWLYKLISKKNFNEANSYYQSLKTQLTPFHHERIIHLFKLIELYYFIETKDDRVNHYETDDLLQMEASFVEEKRYYFLKIKGVYYIHLAYPHQAILYLIDAEQVLTRYAMKDPDLYYLIAATYTRLSEPARSNHYCQIAKEQYINVFMYPRITDCYVMFGINYTLLQAFDIAERYFFQVLNSRPMMDSDHVTANVQYNIGFMYCEKQEWKQALNYLHQALSGFHSAFEKLHCVQMIAKAYHHLQENDEAMSYIECGKQLSSQTGDQKILCLLWLLEHQIYDTLHTTQFINEAEQYWLNYLVERGENRTLKQLYFFLSESLVNQNRHSEAITYYNKLMQLGI</sequence>
<dbReference type="Pfam" id="PF01381">
    <property type="entry name" value="HTH_3"/>
    <property type="match status" value="1"/>
</dbReference>
<organism evidence="2 3">
    <name type="scientific">Alkalibacillus salilacus</name>
    <dbReference type="NCBI Taxonomy" id="284582"/>
    <lineage>
        <taxon>Bacteria</taxon>
        <taxon>Bacillati</taxon>
        <taxon>Bacillota</taxon>
        <taxon>Bacilli</taxon>
        <taxon>Bacillales</taxon>
        <taxon>Bacillaceae</taxon>
        <taxon>Alkalibacillus</taxon>
    </lineage>
</organism>
<evidence type="ECO:0000313" key="2">
    <source>
        <dbReference type="EMBL" id="MDQ0159260.1"/>
    </source>
</evidence>
<dbReference type="Proteomes" id="UP001224359">
    <property type="component" value="Unassembled WGS sequence"/>
</dbReference>
<comment type="caution">
    <text evidence="2">The sequence shown here is derived from an EMBL/GenBank/DDBJ whole genome shotgun (WGS) entry which is preliminary data.</text>
</comment>
<proteinExistence type="predicted"/>
<dbReference type="PANTHER" id="PTHR37038">
    <property type="entry name" value="TRANSCRIPTIONAL REGULATOR-RELATED"/>
    <property type="match status" value="1"/>
</dbReference>
<dbReference type="Gene3D" id="1.25.40.10">
    <property type="entry name" value="Tetratricopeptide repeat domain"/>
    <property type="match status" value="1"/>
</dbReference>
<dbReference type="InterPro" id="IPR001387">
    <property type="entry name" value="Cro/C1-type_HTH"/>
</dbReference>
<evidence type="ECO:0000313" key="3">
    <source>
        <dbReference type="Proteomes" id="UP001224359"/>
    </source>
</evidence>
<dbReference type="InterPro" id="IPR010982">
    <property type="entry name" value="Lambda_DNA-bd_dom_sf"/>
</dbReference>
<feature type="domain" description="HTH cro/C1-type" evidence="1">
    <location>
        <begin position="5"/>
        <end position="58"/>
    </location>
</feature>
<dbReference type="SMART" id="SM00530">
    <property type="entry name" value="HTH_XRE"/>
    <property type="match status" value="1"/>
</dbReference>
<dbReference type="PANTHER" id="PTHR37038:SF14">
    <property type="entry name" value="TRANSCRIPTIONAL ACTIVATOR"/>
    <property type="match status" value="1"/>
</dbReference>